<organism evidence="3 4">
    <name type="scientific">Streptomyces aureoversilis</name>
    <dbReference type="NCBI Taxonomy" id="67277"/>
    <lineage>
        <taxon>Bacteria</taxon>
        <taxon>Bacillati</taxon>
        <taxon>Actinomycetota</taxon>
        <taxon>Actinomycetes</taxon>
        <taxon>Kitasatosporales</taxon>
        <taxon>Streptomycetaceae</taxon>
        <taxon>Streptomyces</taxon>
    </lineage>
</organism>
<accession>A0ABV9ZW78</accession>
<dbReference type="InterPro" id="IPR009003">
    <property type="entry name" value="Peptidase_S1_PA"/>
</dbReference>
<dbReference type="InterPro" id="IPR043504">
    <property type="entry name" value="Peptidase_S1_PA_chymotrypsin"/>
</dbReference>
<dbReference type="GO" id="GO:0016787">
    <property type="term" value="F:hydrolase activity"/>
    <property type="evidence" value="ECO:0007669"/>
    <property type="project" value="UniProtKB-KW"/>
</dbReference>
<proteinExistence type="predicted"/>
<sequence length="397" mass="41493">MLGALGLMAALLTAAPPAGAAAVPAFELRPLVPAGADYDQRLRAEVEYWTLDKMAAAGLNHEVQDATPPPGGWDDLSKPWPRKAGLISRTAGKIFMETKDLDNGTVARSSCSGNVVAGANESTVLTAAHCVRVHTPFGLGFGNTIVTNMVFVPGFNGANLPRGTTSTALPGKDIAPYGVWGVTREFFTKTWSESADWLLGHDMAAILVDNPDEPRPIAQVTGAQQIAFDQPQNQQHHVFGYPTINERNYYRPGNVASGLQRTFDGRSLMVAQGTSWADPVYYSDVMRGALSPGTSGGPLLAGFDPATGEGVQVGVFSRYDDPGQIIGIIGWLQGPNLSSTHLGAEERAVYDFAQSADPAGGPSSAGARTPSARTSSAHASSAHKAAPAGAAPRGTKG</sequence>
<keyword evidence="2" id="KW-0732">Signal</keyword>
<dbReference type="SUPFAM" id="SSF50494">
    <property type="entry name" value="Trypsin-like serine proteases"/>
    <property type="match status" value="1"/>
</dbReference>
<dbReference type="Gene3D" id="2.40.10.10">
    <property type="entry name" value="Trypsin-like serine proteases"/>
    <property type="match status" value="2"/>
</dbReference>
<keyword evidence="3" id="KW-0378">Hydrolase</keyword>
<evidence type="ECO:0000256" key="1">
    <source>
        <dbReference type="SAM" id="MobiDB-lite"/>
    </source>
</evidence>
<dbReference type="EC" id="3.4.21.-" evidence="3"/>
<gene>
    <name evidence="3" type="ORF">ACFPP6_08480</name>
</gene>
<keyword evidence="4" id="KW-1185">Reference proteome</keyword>
<feature type="chain" id="PRO_5045927928" evidence="2">
    <location>
        <begin position="21"/>
        <end position="397"/>
    </location>
</feature>
<dbReference type="InterPro" id="IPR018114">
    <property type="entry name" value="TRYPSIN_HIS"/>
</dbReference>
<evidence type="ECO:0000256" key="2">
    <source>
        <dbReference type="SAM" id="SignalP"/>
    </source>
</evidence>
<dbReference type="Proteomes" id="UP001596222">
    <property type="component" value="Unassembled WGS sequence"/>
</dbReference>
<feature type="signal peptide" evidence="2">
    <location>
        <begin position="1"/>
        <end position="20"/>
    </location>
</feature>
<reference evidence="4" key="1">
    <citation type="journal article" date="2019" name="Int. J. Syst. Evol. Microbiol.">
        <title>The Global Catalogue of Microorganisms (GCM) 10K type strain sequencing project: providing services to taxonomists for standard genome sequencing and annotation.</title>
        <authorList>
            <consortium name="The Broad Institute Genomics Platform"/>
            <consortium name="The Broad Institute Genome Sequencing Center for Infectious Disease"/>
            <person name="Wu L."/>
            <person name="Ma J."/>
        </authorList>
    </citation>
    <scope>NUCLEOTIDE SEQUENCE [LARGE SCALE GENOMIC DNA]</scope>
    <source>
        <strain evidence="4">CGMCC 4.1641</strain>
    </source>
</reference>
<feature type="compositionally biased region" description="Low complexity" evidence="1">
    <location>
        <begin position="358"/>
        <end position="397"/>
    </location>
</feature>
<comment type="caution">
    <text evidence="3">The sequence shown here is derived from an EMBL/GenBank/DDBJ whole genome shotgun (WGS) entry which is preliminary data.</text>
</comment>
<name>A0ABV9ZW78_9ACTN</name>
<evidence type="ECO:0000313" key="4">
    <source>
        <dbReference type="Proteomes" id="UP001596222"/>
    </source>
</evidence>
<protein>
    <submittedName>
        <fullName evidence="3">Trypsin-like serine peptidase</fullName>
        <ecNumber evidence="3">3.4.21.-</ecNumber>
    </submittedName>
</protein>
<dbReference type="RefSeq" id="WP_382038727.1">
    <property type="nucleotide sequence ID" value="NZ_JBHSKJ010000004.1"/>
</dbReference>
<evidence type="ECO:0000313" key="3">
    <source>
        <dbReference type="EMBL" id="MFC5144710.1"/>
    </source>
</evidence>
<feature type="region of interest" description="Disordered" evidence="1">
    <location>
        <begin position="354"/>
        <end position="397"/>
    </location>
</feature>
<dbReference type="EMBL" id="JBHSKJ010000004">
    <property type="protein sequence ID" value="MFC5144710.1"/>
    <property type="molecule type" value="Genomic_DNA"/>
</dbReference>
<dbReference type="PROSITE" id="PS00134">
    <property type="entry name" value="TRYPSIN_HIS"/>
    <property type="match status" value="1"/>
</dbReference>